<dbReference type="RefSeq" id="WP_184975031.1">
    <property type="nucleotide sequence ID" value="NZ_BAAAWF010000079.1"/>
</dbReference>
<feature type="chain" id="PRO_5038919380" description="SH3b domain-containing protein" evidence="1">
    <location>
        <begin position="27"/>
        <end position="126"/>
    </location>
</feature>
<evidence type="ECO:0000313" key="3">
    <source>
        <dbReference type="Proteomes" id="UP000585836"/>
    </source>
</evidence>
<protein>
    <recommendedName>
        <fullName evidence="4">SH3b domain-containing protein</fullName>
    </recommendedName>
</protein>
<keyword evidence="3" id="KW-1185">Reference proteome</keyword>
<dbReference type="EMBL" id="JACHJK010000027">
    <property type="protein sequence ID" value="MBB5932522.1"/>
    <property type="molecule type" value="Genomic_DNA"/>
</dbReference>
<comment type="caution">
    <text evidence="2">The sequence shown here is derived from an EMBL/GenBank/DDBJ whole genome shotgun (WGS) entry which is preliminary data.</text>
</comment>
<name>A0A7W9UVJ0_9ACTN</name>
<keyword evidence="1" id="KW-0732">Signal</keyword>
<organism evidence="2 3">
    <name type="scientific">Streptomyces echinatus</name>
    <dbReference type="NCBI Taxonomy" id="67293"/>
    <lineage>
        <taxon>Bacteria</taxon>
        <taxon>Bacillati</taxon>
        <taxon>Actinomycetota</taxon>
        <taxon>Actinomycetes</taxon>
        <taxon>Kitasatosporales</taxon>
        <taxon>Streptomycetaceae</taxon>
        <taxon>Streptomyces</taxon>
    </lineage>
</organism>
<feature type="signal peptide" evidence="1">
    <location>
        <begin position="1"/>
        <end position="26"/>
    </location>
</feature>
<reference evidence="2 3" key="1">
    <citation type="submission" date="2020-08" db="EMBL/GenBank/DDBJ databases">
        <title>Genomic Encyclopedia of Type Strains, Phase III (KMG-III): the genomes of soil and plant-associated and newly described type strains.</title>
        <authorList>
            <person name="Whitman W."/>
        </authorList>
    </citation>
    <scope>NUCLEOTIDE SEQUENCE [LARGE SCALE GENOMIC DNA]</scope>
    <source>
        <strain evidence="2 3">CECT 3313</strain>
    </source>
</reference>
<proteinExistence type="predicted"/>
<dbReference type="AlphaFoldDB" id="A0A7W9UVJ0"/>
<dbReference type="Proteomes" id="UP000585836">
    <property type="component" value="Unassembled WGS sequence"/>
</dbReference>
<evidence type="ECO:0000313" key="2">
    <source>
        <dbReference type="EMBL" id="MBB5932522.1"/>
    </source>
</evidence>
<dbReference type="PROSITE" id="PS51257">
    <property type="entry name" value="PROKAR_LIPOPROTEIN"/>
    <property type="match status" value="1"/>
</dbReference>
<evidence type="ECO:0000256" key="1">
    <source>
        <dbReference type="SAM" id="SignalP"/>
    </source>
</evidence>
<evidence type="ECO:0008006" key="4">
    <source>
        <dbReference type="Google" id="ProtNLM"/>
    </source>
</evidence>
<gene>
    <name evidence="2" type="ORF">FHS34_008032</name>
</gene>
<sequence length="126" mass="13325">MRIATPRVLAAALVVTAALFTSAVTAGPAHAVAACGKRVGDKDSSTWHATANGANMRSGSSTGCHINGLAARGDVLDYHCYTWGAWQGEQRYAWTYARNTRTGVEGWLRTDTLSDLGSDVYCGLST</sequence>
<accession>A0A7W9UVJ0</accession>